<name>A0A7S8MXL8_9MICO</name>
<accession>A0A7S8MXL8</accession>
<evidence type="ECO:0008006" key="3">
    <source>
        <dbReference type="Google" id="ProtNLM"/>
    </source>
</evidence>
<gene>
    <name evidence="1" type="ORF">IT882_15145</name>
</gene>
<sequence>MPARIDKTEERAALTARLLAHPVPTITVEEYALLADRSRPKAYEDVREGRVDADVRGRSIRVLTIPLLRSLGYDVPLAPVALTH</sequence>
<dbReference type="Proteomes" id="UP000594480">
    <property type="component" value="Chromosome"/>
</dbReference>
<evidence type="ECO:0000313" key="1">
    <source>
        <dbReference type="EMBL" id="QPE04450.1"/>
    </source>
</evidence>
<protein>
    <recommendedName>
        <fullName evidence="3">DNA-binding protein</fullName>
    </recommendedName>
</protein>
<dbReference type="EMBL" id="CP064760">
    <property type="protein sequence ID" value="QPE04450.1"/>
    <property type="molecule type" value="Genomic_DNA"/>
</dbReference>
<keyword evidence="2" id="KW-1185">Reference proteome</keyword>
<proteinExistence type="predicted"/>
<organism evidence="1 2">
    <name type="scientific">Microbacterium schleiferi</name>
    <dbReference type="NCBI Taxonomy" id="69362"/>
    <lineage>
        <taxon>Bacteria</taxon>
        <taxon>Bacillati</taxon>
        <taxon>Actinomycetota</taxon>
        <taxon>Actinomycetes</taxon>
        <taxon>Micrococcales</taxon>
        <taxon>Microbacteriaceae</taxon>
        <taxon>Microbacterium</taxon>
    </lineage>
</organism>
<dbReference type="AlphaFoldDB" id="A0A7S8MXL8"/>
<dbReference type="RefSeq" id="WP_195692528.1">
    <property type="nucleotide sequence ID" value="NZ_CP064760.1"/>
</dbReference>
<reference evidence="1 2" key="1">
    <citation type="submission" date="2020-11" db="EMBL/GenBank/DDBJ databases">
        <title>Amino acid is mineralized and recycled by bacteria in oceanic microbiome.</title>
        <authorList>
            <person name="Zheng L.Y."/>
        </authorList>
    </citation>
    <scope>NUCLEOTIDE SEQUENCE [LARGE SCALE GENOMIC DNA]</scope>
    <source>
        <strain evidence="1 2">A32-1</strain>
    </source>
</reference>
<evidence type="ECO:0000313" key="2">
    <source>
        <dbReference type="Proteomes" id="UP000594480"/>
    </source>
</evidence>
<dbReference type="KEGG" id="msf:IT882_15145"/>